<evidence type="ECO:0000256" key="2">
    <source>
        <dbReference type="ARBA" id="ARBA00023015"/>
    </source>
</evidence>
<accession>A0A251US47</accession>
<dbReference type="SUPFAM" id="SSF55455">
    <property type="entry name" value="SRF-like"/>
    <property type="match status" value="1"/>
</dbReference>
<dbReference type="PANTHER" id="PTHR48019">
    <property type="entry name" value="SERUM RESPONSE FACTOR HOMOLOG"/>
    <property type="match status" value="1"/>
</dbReference>
<dbReference type="InterPro" id="IPR002100">
    <property type="entry name" value="TF_MADSbox"/>
</dbReference>
<evidence type="ECO:0000256" key="4">
    <source>
        <dbReference type="ARBA" id="ARBA00023163"/>
    </source>
</evidence>
<dbReference type="FunFam" id="3.40.1810.10:FF:000010">
    <property type="entry name" value="Agamous-like MADS-box protein AGL30"/>
    <property type="match status" value="1"/>
</dbReference>
<dbReference type="InterPro" id="IPR033897">
    <property type="entry name" value="SRF-like_MADS-box"/>
</dbReference>
<dbReference type="STRING" id="4232.A0A251US47"/>
<dbReference type="InParanoid" id="A0A251US47"/>
<dbReference type="Proteomes" id="UP000215914">
    <property type="component" value="Chromosome 5"/>
</dbReference>
<dbReference type="GO" id="GO:0046983">
    <property type="term" value="F:protein dimerization activity"/>
    <property type="evidence" value="ECO:0007669"/>
    <property type="project" value="InterPro"/>
</dbReference>
<keyword evidence="9" id="KW-1185">Reference proteome</keyword>
<evidence type="ECO:0000259" key="7">
    <source>
        <dbReference type="PROSITE" id="PS50066"/>
    </source>
</evidence>
<gene>
    <name evidence="8" type="ORF">HannXRQ_Chr05g0156101</name>
</gene>
<keyword evidence="2" id="KW-0805">Transcription regulation</keyword>
<dbReference type="GO" id="GO:0045944">
    <property type="term" value="P:positive regulation of transcription by RNA polymerase II"/>
    <property type="evidence" value="ECO:0007669"/>
    <property type="project" value="InterPro"/>
</dbReference>
<dbReference type="Pfam" id="PF00319">
    <property type="entry name" value="SRF-TF"/>
    <property type="match status" value="1"/>
</dbReference>
<dbReference type="FunCoup" id="A0A251US47">
    <property type="interactions" value="77"/>
</dbReference>
<dbReference type="GO" id="GO:0006357">
    <property type="term" value="P:regulation of transcription by RNA polymerase II"/>
    <property type="evidence" value="ECO:0000318"/>
    <property type="project" value="GO_Central"/>
</dbReference>
<organism evidence="8 9">
    <name type="scientific">Helianthus annuus</name>
    <name type="common">Common sunflower</name>
    <dbReference type="NCBI Taxonomy" id="4232"/>
    <lineage>
        <taxon>Eukaryota</taxon>
        <taxon>Viridiplantae</taxon>
        <taxon>Streptophyta</taxon>
        <taxon>Embryophyta</taxon>
        <taxon>Tracheophyta</taxon>
        <taxon>Spermatophyta</taxon>
        <taxon>Magnoliopsida</taxon>
        <taxon>eudicotyledons</taxon>
        <taxon>Gunneridae</taxon>
        <taxon>Pentapetalae</taxon>
        <taxon>asterids</taxon>
        <taxon>campanulids</taxon>
        <taxon>Asterales</taxon>
        <taxon>Asteraceae</taxon>
        <taxon>Asteroideae</taxon>
        <taxon>Heliantheae alliance</taxon>
        <taxon>Heliantheae</taxon>
        <taxon>Helianthus</taxon>
    </lineage>
</organism>
<keyword evidence="5" id="KW-0539">Nucleus</keyword>
<keyword evidence="4" id="KW-0804">Transcription</keyword>
<feature type="domain" description="MADS-box" evidence="7">
    <location>
        <begin position="72"/>
        <end position="132"/>
    </location>
</feature>
<protein>
    <submittedName>
        <fullName evidence="8">Putative transcription factor, MADS-box</fullName>
    </submittedName>
</protein>
<evidence type="ECO:0000256" key="6">
    <source>
        <dbReference type="SAM" id="MobiDB-lite"/>
    </source>
</evidence>
<dbReference type="GO" id="GO:0005634">
    <property type="term" value="C:nucleus"/>
    <property type="evidence" value="ECO:0007669"/>
    <property type="project" value="UniProtKB-SubCell"/>
</dbReference>
<reference evidence="9" key="1">
    <citation type="journal article" date="2017" name="Nature">
        <title>The sunflower genome provides insights into oil metabolism, flowering and Asterid evolution.</title>
        <authorList>
            <person name="Badouin H."/>
            <person name="Gouzy J."/>
            <person name="Grassa C.J."/>
            <person name="Murat F."/>
            <person name="Staton S.E."/>
            <person name="Cottret L."/>
            <person name="Lelandais-Briere C."/>
            <person name="Owens G.L."/>
            <person name="Carrere S."/>
            <person name="Mayjonade B."/>
            <person name="Legrand L."/>
            <person name="Gill N."/>
            <person name="Kane N.C."/>
            <person name="Bowers J.E."/>
            <person name="Hubner S."/>
            <person name="Bellec A."/>
            <person name="Berard A."/>
            <person name="Berges H."/>
            <person name="Blanchet N."/>
            <person name="Boniface M.C."/>
            <person name="Brunel D."/>
            <person name="Catrice O."/>
            <person name="Chaidir N."/>
            <person name="Claudel C."/>
            <person name="Donnadieu C."/>
            <person name="Faraut T."/>
            <person name="Fievet G."/>
            <person name="Helmstetter N."/>
            <person name="King M."/>
            <person name="Knapp S.J."/>
            <person name="Lai Z."/>
            <person name="Le Paslier M.C."/>
            <person name="Lippi Y."/>
            <person name="Lorenzon L."/>
            <person name="Mandel J.R."/>
            <person name="Marage G."/>
            <person name="Marchand G."/>
            <person name="Marquand E."/>
            <person name="Bret-Mestries E."/>
            <person name="Morien E."/>
            <person name="Nambeesan S."/>
            <person name="Nguyen T."/>
            <person name="Pegot-Espagnet P."/>
            <person name="Pouilly N."/>
            <person name="Raftis F."/>
            <person name="Sallet E."/>
            <person name="Schiex T."/>
            <person name="Thomas J."/>
            <person name="Vandecasteele C."/>
            <person name="Vares D."/>
            <person name="Vear F."/>
            <person name="Vautrin S."/>
            <person name="Crespi M."/>
            <person name="Mangin B."/>
            <person name="Burke J.M."/>
            <person name="Salse J."/>
            <person name="Munos S."/>
            <person name="Vincourt P."/>
            <person name="Rieseberg L.H."/>
            <person name="Langlade N.B."/>
        </authorList>
    </citation>
    <scope>NUCLEOTIDE SEQUENCE [LARGE SCALE GENOMIC DNA]</scope>
    <source>
        <strain evidence="9">cv. SF193</strain>
    </source>
</reference>
<dbReference type="GO" id="GO:0000981">
    <property type="term" value="F:DNA-binding transcription factor activity, RNA polymerase II-specific"/>
    <property type="evidence" value="ECO:0000318"/>
    <property type="project" value="GO_Central"/>
</dbReference>
<dbReference type="CDD" id="cd00266">
    <property type="entry name" value="MADS_SRF_like"/>
    <property type="match status" value="1"/>
</dbReference>
<dbReference type="GO" id="GO:0000978">
    <property type="term" value="F:RNA polymerase II cis-regulatory region sequence-specific DNA binding"/>
    <property type="evidence" value="ECO:0000318"/>
    <property type="project" value="GO_Central"/>
</dbReference>
<dbReference type="AlphaFoldDB" id="A0A251US47"/>
<dbReference type="Gene3D" id="3.40.1810.10">
    <property type="entry name" value="Transcription factor, MADS-box"/>
    <property type="match status" value="1"/>
</dbReference>
<comment type="subcellular location">
    <subcellularLocation>
        <location evidence="1">Nucleus</location>
    </subcellularLocation>
</comment>
<sequence>MKRRRKCETCYKNQGSHLPSYISSPPNSNVIHPQTHYDFLTSIRLYRSLVTIASSVIAAELFRCCFQDHKFMGRVKLKIKRLENISNRQVTFSKRRNGILKKAKELSVLCDIDIILLLFSPTGKPTLFTGQRSNIDEVIAKFARLTPQERAKRKLESLEALKKAFKKLDHDVNIQDFAGASSQSAEDLTNHAMMLRSQLDDMHKRLSYWSNPDKIDNIEHLKQMEDSLRESLDRIRIHKDNFGQQKLMPIDCTSQFQNGLHLPLMMASTQEDQTLSWLPDNENQNLMLPEKQGYIPQRDGECSGVSIPNYCLFGTGKQLEMEVSGKVDRSTQDGGLTELCSTSNLRPQFSDQFLFQPYTNLNFAQPKELKPETSTSLQGFLDYSNMNCAFEMPRPVFSDNMCHSWNPEPGSCPLSMIDTNSYSQPQPPDHLMTNNQS</sequence>
<dbReference type="InterPro" id="IPR050142">
    <property type="entry name" value="MADS-box/MEF2_TF"/>
</dbReference>
<dbReference type="PROSITE" id="PS50066">
    <property type="entry name" value="MADS_BOX_2"/>
    <property type="match status" value="1"/>
</dbReference>
<evidence type="ECO:0000313" key="9">
    <source>
        <dbReference type="Proteomes" id="UP000215914"/>
    </source>
</evidence>
<feature type="region of interest" description="Disordered" evidence="6">
    <location>
        <begin position="416"/>
        <end position="437"/>
    </location>
</feature>
<dbReference type="OMA" id="IPLPMMI"/>
<dbReference type="PRINTS" id="PR00404">
    <property type="entry name" value="MADSDOMAIN"/>
</dbReference>
<dbReference type="SMART" id="SM00432">
    <property type="entry name" value="MADS"/>
    <property type="match status" value="1"/>
</dbReference>
<keyword evidence="3" id="KW-0238">DNA-binding</keyword>
<proteinExistence type="predicted"/>
<dbReference type="GO" id="GO:0080092">
    <property type="term" value="P:regulation of pollen tube growth"/>
    <property type="evidence" value="ECO:0007669"/>
    <property type="project" value="UniProtKB-ARBA"/>
</dbReference>
<evidence type="ECO:0000313" key="8">
    <source>
        <dbReference type="EMBL" id="OTG26207.1"/>
    </source>
</evidence>
<evidence type="ECO:0000256" key="3">
    <source>
        <dbReference type="ARBA" id="ARBA00023125"/>
    </source>
</evidence>
<dbReference type="InterPro" id="IPR036879">
    <property type="entry name" value="TF_MADSbox_sf"/>
</dbReference>
<evidence type="ECO:0000256" key="1">
    <source>
        <dbReference type="ARBA" id="ARBA00004123"/>
    </source>
</evidence>
<dbReference type="GO" id="GO:0010152">
    <property type="term" value="P:pollen maturation"/>
    <property type="evidence" value="ECO:0007669"/>
    <property type="project" value="UniProtKB-ARBA"/>
</dbReference>
<dbReference type="EMBL" id="CM007894">
    <property type="protein sequence ID" value="OTG26207.1"/>
    <property type="molecule type" value="Genomic_DNA"/>
</dbReference>
<evidence type="ECO:0000256" key="5">
    <source>
        <dbReference type="ARBA" id="ARBA00023242"/>
    </source>
</evidence>
<name>A0A251US47_HELAN</name>